<comment type="caution">
    <text evidence="2">The sequence shown here is derived from an EMBL/GenBank/DDBJ whole genome shotgun (WGS) entry which is preliminary data.</text>
</comment>
<feature type="compositionally biased region" description="Low complexity" evidence="1">
    <location>
        <begin position="476"/>
        <end position="492"/>
    </location>
</feature>
<dbReference type="Proteomes" id="UP001302812">
    <property type="component" value="Unassembled WGS sequence"/>
</dbReference>
<keyword evidence="3" id="KW-1185">Reference proteome</keyword>
<organism evidence="2 3">
    <name type="scientific">Canariomyces notabilis</name>
    <dbReference type="NCBI Taxonomy" id="2074819"/>
    <lineage>
        <taxon>Eukaryota</taxon>
        <taxon>Fungi</taxon>
        <taxon>Dikarya</taxon>
        <taxon>Ascomycota</taxon>
        <taxon>Pezizomycotina</taxon>
        <taxon>Sordariomycetes</taxon>
        <taxon>Sordariomycetidae</taxon>
        <taxon>Sordariales</taxon>
        <taxon>Chaetomiaceae</taxon>
        <taxon>Canariomyces</taxon>
    </lineage>
</organism>
<feature type="region of interest" description="Disordered" evidence="1">
    <location>
        <begin position="592"/>
        <end position="615"/>
    </location>
</feature>
<feature type="compositionally biased region" description="Polar residues" evidence="1">
    <location>
        <begin position="169"/>
        <end position="189"/>
    </location>
</feature>
<feature type="compositionally biased region" description="Basic residues" evidence="1">
    <location>
        <begin position="376"/>
        <end position="387"/>
    </location>
</feature>
<sequence>MTAGSDFRIMLPDMGLSHLNPAPGPETDSLGSQPRLFRKHKVLPHPPRDVPQRSSLWDYGLGSDALLPRSGDSSLYLLQKRQARRGPEPPPTPPAHSRGSSSSNAVNPLTRRSVSGPSRSTANTLSRGHITPPDQQTPPTPNLTPERNPPGVATRQTQTRPPISDRIPSKNTNDSGTGSFITARENASSSDDEGSSTLRPILPSTKTSQSTVRQLSKESKGRSGPVGLGLGLESNTPEDFTPRTTGEFQTFDGEWIGGDAGPSEVEVEWDDNLGRNVTVKKRRPTASREVGNREVIGNSTPTQTNASKALRSVSLQESPVVYSSRRVVSERLPNQITASYSDTSSSIEYKRSSIMSTKSTASTVVEAVLMETAPQRRKTLRHIRKQSALRDSGSEISPPSSAPTSVSAPVDDVRRQAPAASRLSDTTRQSYASTATCNSISSRKARREVWKNGGIPVVVVPDRRSSIKGNSKEPSLRSTSSRRSQRSQSLGSAPISPTSKSKDGVPRFERPDRRSRALSESDGTRAGDERTIDFPPAIPARSSSLSAPTSRIVSRTGSLTAESLRAHNAFQAQQAHQALQKASRELEDLYGRNQSSANDEKSRHPERRDHQPPSLLVNAESERQPAVLVHHAPEAYYTPPEAQPDRSSRGHGGFDSYEANSYGLGADGCEDTSFGKSLSVQNTPFSVASVETNGTSHAEVSEAMAVNIYPHQSKSIVLVDSSTKPSESSFSGQSKPPEADITTLKVTVANGDIPVTPPQQFSLDDVDSPLRNPRAPPAPPQPPAINFIPATPSGLTPTVEKEKQLGNYYEITAEKPRRSLSLLRRTLTRRLTSEYGPSPSRPAGLLTRTFSLSRNVRKRPDDRLDGDAHRRPRLQRRASADDSPMDESRLHPFWRPAYIEDESSEDDEDWIGEPPDDRTYKYPPIDNRPALPRRSLSARIKRTFAILPVRNDLDGDYYPAIERDETDRRTIRRTPSGNLRVMRFRRSMESLTRIRAEDDRPFSGPDHGQQSGNVNENRNGRYTRLWRSLSVKARPRLHSHSPAESGSPGFLPALGQKMNLTRRLSERRREKRTQELRGMISAPREVRDGVGDVIRPGTYREPNARQYQQV</sequence>
<gene>
    <name evidence="2" type="ORF">N656DRAFT_706663</name>
</gene>
<feature type="compositionally biased region" description="Basic and acidic residues" evidence="1">
    <location>
        <begin position="1063"/>
        <end position="1075"/>
    </location>
</feature>
<feature type="compositionally biased region" description="Polar residues" evidence="1">
    <location>
        <begin position="98"/>
        <end position="126"/>
    </location>
</feature>
<feature type="region of interest" description="Disordered" evidence="1">
    <location>
        <begin position="461"/>
        <end position="551"/>
    </location>
</feature>
<name>A0AAN6TGU9_9PEZI</name>
<feature type="region of interest" description="Disordered" evidence="1">
    <location>
        <begin position="751"/>
        <end position="787"/>
    </location>
</feature>
<feature type="region of interest" description="Disordered" evidence="1">
    <location>
        <begin position="13"/>
        <end position="248"/>
    </location>
</feature>
<protein>
    <submittedName>
        <fullName evidence="2">Uncharacterized protein</fullName>
    </submittedName>
</protein>
<dbReference type="RefSeq" id="XP_064671496.1">
    <property type="nucleotide sequence ID" value="XM_064811371.1"/>
</dbReference>
<feature type="region of interest" description="Disordered" evidence="1">
    <location>
        <begin position="831"/>
        <end position="926"/>
    </location>
</feature>
<feature type="compositionally biased region" description="Polar residues" evidence="1">
    <location>
        <begin position="423"/>
        <end position="442"/>
    </location>
</feature>
<feature type="compositionally biased region" description="Polar residues" evidence="1">
    <location>
        <begin position="204"/>
        <end position="214"/>
    </location>
</feature>
<dbReference type="AlphaFoldDB" id="A0AAN6TGU9"/>
<feature type="region of interest" description="Disordered" evidence="1">
    <location>
        <begin position="376"/>
        <end position="444"/>
    </location>
</feature>
<evidence type="ECO:0000313" key="2">
    <source>
        <dbReference type="EMBL" id="KAK4113926.1"/>
    </source>
</evidence>
<feature type="compositionally biased region" description="Acidic residues" evidence="1">
    <location>
        <begin position="899"/>
        <end position="911"/>
    </location>
</feature>
<dbReference type="EMBL" id="MU853338">
    <property type="protein sequence ID" value="KAK4113926.1"/>
    <property type="molecule type" value="Genomic_DNA"/>
</dbReference>
<feature type="compositionally biased region" description="Pro residues" evidence="1">
    <location>
        <begin position="774"/>
        <end position="783"/>
    </location>
</feature>
<reference evidence="2" key="2">
    <citation type="submission" date="2023-05" db="EMBL/GenBank/DDBJ databases">
        <authorList>
            <consortium name="Lawrence Berkeley National Laboratory"/>
            <person name="Steindorff A."/>
            <person name="Hensen N."/>
            <person name="Bonometti L."/>
            <person name="Westerberg I."/>
            <person name="Brannstrom I.O."/>
            <person name="Guillou S."/>
            <person name="Cros-Aarteil S."/>
            <person name="Calhoun S."/>
            <person name="Haridas S."/>
            <person name="Kuo A."/>
            <person name="Mondo S."/>
            <person name="Pangilinan J."/>
            <person name="Riley R."/>
            <person name="Labutti K."/>
            <person name="Andreopoulos B."/>
            <person name="Lipzen A."/>
            <person name="Chen C."/>
            <person name="Yanf M."/>
            <person name="Daum C."/>
            <person name="Ng V."/>
            <person name="Clum A."/>
            <person name="Ohm R."/>
            <person name="Martin F."/>
            <person name="Silar P."/>
            <person name="Natvig D."/>
            <person name="Lalanne C."/>
            <person name="Gautier V."/>
            <person name="Ament-Velasquez S.L."/>
            <person name="Kruys A."/>
            <person name="Hutchinson M.I."/>
            <person name="Powell A.J."/>
            <person name="Barry K."/>
            <person name="Miller A.N."/>
            <person name="Grigoriev I.V."/>
            <person name="Debuchy R."/>
            <person name="Gladieux P."/>
            <person name="Thoren M.H."/>
            <person name="Johannesson H."/>
        </authorList>
    </citation>
    <scope>NUCLEOTIDE SEQUENCE</scope>
    <source>
        <strain evidence="2">CBS 508.74</strain>
    </source>
</reference>
<feature type="compositionally biased region" description="Low complexity" evidence="1">
    <location>
        <begin position="397"/>
        <end position="410"/>
    </location>
</feature>
<evidence type="ECO:0000256" key="1">
    <source>
        <dbReference type="SAM" id="MobiDB-lite"/>
    </source>
</evidence>
<accession>A0AAN6TGU9</accession>
<feature type="compositionally biased region" description="Basic and acidic residues" evidence="1">
    <location>
        <begin position="858"/>
        <end position="869"/>
    </location>
</feature>
<feature type="compositionally biased region" description="Basic and acidic residues" evidence="1">
    <location>
        <begin position="461"/>
        <end position="475"/>
    </location>
</feature>
<feature type="compositionally biased region" description="Basic and acidic residues" evidence="1">
    <location>
        <begin position="500"/>
        <end position="532"/>
    </location>
</feature>
<feature type="compositionally biased region" description="Polar residues" evidence="1">
    <location>
        <begin position="541"/>
        <end position="551"/>
    </location>
</feature>
<feature type="compositionally biased region" description="Polar residues" evidence="1">
    <location>
        <begin position="233"/>
        <end position="248"/>
    </location>
</feature>
<feature type="region of interest" description="Disordered" evidence="1">
    <location>
        <begin position="1034"/>
        <end position="1078"/>
    </location>
</feature>
<feature type="region of interest" description="Disordered" evidence="1">
    <location>
        <begin position="1091"/>
        <end position="1110"/>
    </location>
</feature>
<feature type="compositionally biased region" description="Polar residues" evidence="1">
    <location>
        <begin position="1008"/>
        <end position="1017"/>
    </location>
</feature>
<feature type="compositionally biased region" description="Basic and acidic residues" evidence="1">
    <location>
        <begin position="992"/>
        <end position="1001"/>
    </location>
</feature>
<dbReference type="GeneID" id="89935496"/>
<evidence type="ECO:0000313" key="3">
    <source>
        <dbReference type="Proteomes" id="UP001302812"/>
    </source>
</evidence>
<proteinExistence type="predicted"/>
<reference evidence="2" key="1">
    <citation type="journal article" date="2023" name="Mol. Phylogenet. Evol.">
        <title>Genome-scale phylogeny and comparative genomics of the fungal order Sordariales.</title>
        <authorList>
            <person name="Hensen N."/>
            <person name="Bonometti L."/>
            <person name="Westerberg I."/>
            <person name="Brannstrom I.O."/>
            <person name="Guillou S."/>
            <person name="Cros-Aarteil S."/>
            <person name="Calhoun S."/>
            <person name="Haridas S."/>
            <person name="Kuo A."/>
            <person name="Mondo S."/>
            <person name="Pangilinan J."/>
            <person name="Riley R."/>
            <person name="LaButti K."/>
            <person name="Andreopoulos B."/>
            <person name="Lipzen A."/>
            <person name="Chen C."/>
            <person name="Yan M."/>
            <person name="Daum C."/>
            <person name="Ng V."/>
            <person name="Clum A."/>
            <person name="Steindorff A."/>
            <person name="Ohm R.A."/>
            <person name="Martin F."/>
            <person name="Silar P."/>
            <person name="Natvig D.O."/>
            <person name="Lalanne C."/>
            <person name="Gautier V."/>
            <person name="Ament-Velasquez S.L."/>
            <person name="Kruys A."/>
            <person name="Hutchinson M.I."/>
            <person name="Powell A.J."/>
            <person name="Barry K."/>
            <person name="Miller A.N."/>
            <person name="Grigoriev I.V."/>
            <person name="Debuchy R."/>
            <person name="Gladieux P."/>
            <person name="Hiltunen Thoren M."/>
            <person name="Johannesson H."/>
        </authorList>
    </citation>
    <scope>NUCLEOTIDE SEQUENCE</scope>
    <source>
        <strain evidence="2">CBS 508.74</strain>
    </source>
</reference>
<feature type="region of interest" description="Disordered" evidence="1">
    <location>
        <begin position="992"/>
        <end position="1021"/>
    </location>
</feature>
<feature type="region of interest" description="Disordered" evidence="1">
    <location>
        <begin position="635"/>
        <end position="654"/>
    </location>
</feature>
<feature type="compositionally biased region" description="Basic and acidic residues" evidence="1">
    <location>
        <begin position="598"/>
        <end position="611"/>
    </location>
</feature>